<dbReference type="InterPro" id="IPR050661">
    <property type="entry name" value="BglG_antiterminators"/>
</dbReference>
<dbReference type="InterPro" id="IPR036650">
    <property type="entry name" value="CAT_RNA-bd_dom_sf"/>
</dbReference>
<dbReference type="Gene3D" id="2.30.24.10">
    <property type="entry name" value="CAT RNA-binding domain"/>
    <property type="match status" value="1"/>
</dbReference>
<dbReference type="Pfam" id="PF00874">
    <property type="entry name" value="PRD"/>
    <property type="match status" value="2"/>
</dbReference>
<evidence type="ECO:0000256" key="2">
    <source>
        <dbReference type="ARBA" id="ARBA00022737"/>
    </source>
</evidence>
<dbReference type="Pfam" id="PF03123">
    <property type="entry name" value="CAT_RBD"/>
    <property type="match status" value="1"/>
</dbReference>
<dbReference type="InterPro" id="IPR011608">
    <property type="entry name" value="PRD"/>
</dbReference>
<dbReference type="NCBIfam" id="NF047357">
    <property type="entry name" value="antiterm_GlcT"/>
    <property type="match status" value="1"/>
</dbReference>
<dbReference type="PROSITE" id="PS00654">
    <property type="entry name" value="PRD_1"/>
    <property type="match status" value="1"/>
</dbReference>
<evidence type="ECO:0000259" key="3">
    <source>
        <dbReference type="PROSITE" id="PS51372"/>
    </source>
</evidence>
<dbReference type="OrthoDB" id="9813552at2"/>
<dbReference type="InterPro" id="IPR036634">
    <property type="entry name" value="PRD_sf"/>
</dbReference>
<evidence type="ECO:0000313" key="5">
    <source>
        <dbReference type="Proteomes" id="UP000285120"/>
    </source>
</evidence>
<dbReference type="InterPro" id="IPR001550">
    <property type="entry name" value="Transcrpt_antitermin_CS"/>
</dbReference>
<dbReference type="SMART" id="SM01061">
    <property type="entry name" value="CAT_RBD"/>
    <property type="match status" value="1"/>
</dbReference>
<dbReference type="AlphaFoldDB" id="A0A419V6U4"/>
<dbReference type="Gene3D" id="1.20.890.100">
    <property type="match status" value="1"/>
</dbReference>
<gene>
    <name evidence="4" type="ORF">ATL39_1272</name>
</gene>
<dbReference type="Gene3D" id="1.20.58.1950">
    <property type="match status" value="1"/>
</dbReference>
<dbReference type="RefSeq" id="WP_120192440.1">
    <property type="nucleotide sequence ID" value="NZ_RAPK01000007.1"/>
</dbReference>
<protein>
    <submittedName>
        <fullName evidence="4">BglG family transcriptional antiterminator</fullName>
    </submittedName>
</protein>
<sequence>MKVLKVLNNNVIIADHENYGEVIVTGKGIGFGKKAEDSTSEDAAEKFFVLKDGQEQEQYKQLINHVDESFIACMNECMVILEEYFQVNLNEHIHVSLTDHLFFAIKRQKQGLAFTNPFLEEAEIAYPAEYKAARKILLHVEKCTGSRLPEGEIGFVALHIHSALTDKDIHQINKHTQIIADLKRTIQQNLDIVIDHKDLDHQRLIRHIQQAIDRIENGDSRDEPDSLKKVLKEEYPVCYNLAWKLIKMMQHQLHVTVPESEAVYLTIHLQRLSTK</sequence>
<feature type="domain" description="PRD" evidence="3">
    <location>
        <begin position="171"/>
        <end position="275"/>
    </location>
</feature>
<keyword evidence="5" id="KW-1185">Reference proteome</keyword>
<dbReference type="PANTHER" id="PTHR30185">
    <property type="entry name" value="CRYPTIC BETA-GLUCOSIDE BGL OPERON ANTITERMINATOR"/>
    <property type="match status" value="1"/>
</dbReference>
<dbReference type="PROSITE" id="PS51372">
    <property type="entry name" value="PRD_2"/>
    <property type="match status" value="2"/>
</dbReference>
<keyword evidence="2" id="KW-0677">Repeat</keyword>
<dbReference type="SUPFAM" id="SSF50151">
    <property type="entry name" value="SacY-like RNA-binding domain"/>
    <property type="match status" value="1"/>
</dbReference>
<dbReference type="GO" id="GO:0003723">
    <property type="term" value="F:RNA binding"/>
    <property type="evidence" value="ECO:0007669"/>
    <property type="project" value="InterPro"/>
</dbReference>
<organism evidence="4 5">
    <name type="scientific">Sinobaca qinghaiensis</name>
    <dbReference type="NCBI Taxonomy" id="342944"/>
    <lineage>
        <taxon>Bacteria</taxon>
        <taxon>Bacillati</taxon>
        <taxon>Bacillota</taxon>
        <taxon>Bacilli</taxon>
        <taxon>Bacillales</taxon>
        <taxon>Sporolactobacillaceae</taxon>
        <taxon>Sinobaca</taxon>
    </lineage>
</organism>
<dbReference type="InterPro" id="IPR004341">
    <property type="entry name" value="CAT_RNA-bd_dom"/>
</dbReference>
<dbReference type="Gene3D" id="1.10.1790.10">
    <property type="entry name" value="PRD domain"/>
    <property type="match status" value="1"/>
</dbReference>
<feature type="domain" description="PRD" evidence="3">
    <location>
        <begin position="65"/>
        <end position="170"/>
    </location>
</feature>
<dbReference type="Proteomes" id="UP000285120">
    <property type="component" value="Unassembled WGS sequence"/>
</dbReference>
<dbReference type="SUPFAM" id="SSF63520">
    <property type="entry name" value="PTS-regulatory domain, PRD"/>
    <property type="match status" value="2"/>
</dbReference>
<dbReference type="EMBL" id="RAPK01000007">
    <property type="protein sequence ID" value="RKD75571.1"/>
    <property type="molecule type" value="Genomic_DNA"/>
</dbReference>
<proteinExistence type="inferred from homology"/>
<dbReference type="PANTHER" id="PTHR30185:SF16">
    <property type="entry name" value="PROTEIN GLCT"/>
    <property type="match status" value="1"/>
</dbReference>
<name>A0A419V6U4_9BACL</name>
<dbReference type="GO" id="GO:0045893">
    <property type="term" value="P:positive regulation of DNA-templated transcription"/>
    <property type="evidence" value="ECO:0007669"/>
    <property type="project" value="InterPro"/>
</dbReference>
<accession>A0A419V6U4</accession>
<evidence type="ECO:0000313" key="4">
    <source>
        <dbReference type="EMBL" id="RKD75571.1"/>
    </source>
</evidence>
<evidence type="ECO:0000256" key="1">
    <source>
        <dbReference type="ARBA" id="ARBA00009115"/>
    </source>
</evidence>
<comment type="similarity">
    <text evidence="1">Belongs to the transcriptional antiterminator BglG family. GlcT subfamily.</text>
</comment>
<reference evidence="4 5" key="1">
    <citation type="submission" date="2018-09" db="EMBL/GenBank/DDBJ databases">
        <title>Genomic Encyclopedia of Archaeal and Bacterial Type Strains, Phase II (KMG-II): from individual species to whole genera.</title>
        <authorList>
            <person name="Goeker M."/>
        </authorList>
    </citation>
    <scope>NUCLEOTIDE SEQUENCE [LARGE SCALE GENOMIC DNA]</scope>
    <source>
        <strain evidence="4 5">DSM 17008</strain>
    </source>
</reference>
<comment type="caution">
    <text evidence="4">The sequence shown here is derived from an EMBL/GenBank/DDBJ whole genome shotgun (WGS) entry which is preliminary data.</text>
</comment>